<evidence type="ECO:0000313" key="1">
    <source>
        <dbReference type="EMBL" id="EPR78667.1"/>
    </source>
</evidence>
<keyword evidence="2" id="KW-1185">Reference proteome</keyword>
<comment type="caution">
    <text evidence="1">The sequence shown here is derived from an EMBL/GenBank/DDBJ whole genome shotgun (WGS) entry which is preliminary data.</text>
</comment>
<dbReference type="AlphaFoldDB" id="S7WA89"/>
<organism evidence="1 2">
    <name type="scientific">Spraguea lophii (strain 42_110)</name>
    <name type="common">Microsporidian parasite</name>
    <dbReference type="NCBI Taxonomy" id="1358809"/>
    <lineage>
        <taxon>Eukaryota</taxon>
        <taxon>Fungi</taxon>
        <taxon>Fungi incertae sedis</taxon>
        <taxon>Microsporidia</taxon>
        <taxon>Spragueidae</taxon>
        <taxon>Spraguea</taxon>
    </lineage>
</organism>
<dbReference type="VEuPathDB" id="MicrosporidiaDB:SLOPH_1055"/>
<dbReference type="InParanoid" id="S7WA89"/>
<sequence length="112" mass="13025">MVKYNSISHRSIFIGIMKLLSIDNTSINNEYLLKKSMLIKRKIINYSSKSDKNSTIDKIISNLSYTRLQNTYMDMSNLILICCIQRIGIKYEDLISNYLLHSYNGYESNALI</sequence>
<reference evidence="2" key="1">
    <citation type="journal article" date="2013" name="PLoS Genet.">
        <title>The genome of Spraguea lophii and the basis of host-microsporidian interactions.</title>
        <authorList>
            <person name="Campbell S.E."/>
            <person name="Williams T.A."/>
            <person name="Yousuf A."/>
            <person name="Soanes D.M."/>
            <person name="Paszkiewicz K.H."/>
            <person name="Williams B.A.P."/>
        </authorList>
    </citation>
    <scope>NUCLEOTIDE SEQUENCE [LARGE SCALE GENOMIC DNA]</scope>
    <source>
        <strain evidence="2">42_110</strain>
    </source>
</reference>
<accession>S7WA89</accession>
<proteinExistence type="predicted"/>
<evidence type="ECO:0000313" key="2">
    <source>
        <dbReference type="Proteomes" id="UP000014978"/>
    </source>
</evidence>
<dbReference type="Proteomes" id="UP000014978">
    <property type="component" value="Unassembled WGS sequence"/>
</dbReference>
<name>S7WA89_SPRLO</name>
<dbReference type="EMBL" id="ATCN01000629">
    <property type="protein sequence ID" value="EPR78667.1"/>
    <property type="molecule type" value="Genomic_DNA"/>
</dbReference>
<gene>
    <name evidence="1" type="ORF">SLOPH_1055</name>
</gene>
<protein>
    <submittedName>
        <fullName evidence="1">Uncharacterized protein</fullName>
    </submittedName>
</protein>
<dbReference type="HOGENOM" id="CLU_2147491_0_0_1"/>